<proteinExistence type="inferred from homology"/>
<dbReference type="CDD" id="cd18003">
    <property type="entry name" value="DEXQc_SRCAP"/>
    <property type="match status" value="1"/>
</dbReference>
<dbReference type="Gene3D" id="3.40.50.300">
    <property type="entry name" value="P-loop containing nucleotide triphosphate hydrolases"/>
    <property type="match status" value="1"/>
</dbReference>
<reference evidence="15" key="2">
    <citation type="submission" date="2022-06" db="UniProtKB">
        <authorList>
            <consortium name="EnsemblMetazoa"/>
        </authorList>
    </citation>
    <scope>IDENTIFICATION</scope>
</reference>
<dbReference type="Gene3D" id="3.40.50.10810">
    <property type="entry name" value="Tandem AAA-ATPase domain"/>
    <property type="match status" value="1"/>
</dbReference>
<dbReference type="InterPro" id="IPR027417">
    <property type="entry name" value="P-loop_NTPase"/>
</dbReference>
<feature type="compositionally biased region" description="Low complexity" evidence="11">
    <location>
        <begin position="492"/>
        <end position="502"/>
    </location>
</feature>
<organism evidence="15 16">
    <name type="scientific">Onchocerca volvulus</name>
    <dbReference type="NCBI Taxonomy" id="6282"/>
    <lineage>
        <taxon>Eukaryota</taxon>
        <taxon>Metazoa</taxon>
        <taxon>Ecdysozoa</taxon>
        <taxon>Nematoda</taxon>
        <taxon>Chromadorea</taxon>
        <taxon>Rhabditida</taxon>
        <taxon>Spirurina</taxon>
        <taxon>Spiruromorpha</taxon>
        <taxon>Filarioidea</taxon>
        <taxon>Onchocercidae</taxon>
        <taxon>Onchocerca</taxon>
    </lineage>
</organism>
<dbReference type="EnsemblMetazoa" id="OVOC7803.1">
    <property type="protein sequence ID" value="OVOC7803.1"/>
    <property type="gene ID" value="WBGene00244612"/>
</dbReference>
<evidence type="ECO:0000259" key="12">
    <source>
        <dbReference type="PROSITE" id="PS51192"/>
    </source>
</evidence>
<dbReference type="InterPro" id="IPR001650">
    <property type="entry name" value="Helicase_C-like"/>
</dbReference>
<feature type="domain" description="Helicase C-terminal" evidence="13">
    <location>
        <begin position="1341"/>
        <end position="1492"/>
    </location>
</feature>
<dbReference type="Proteomes" id="UP000024404">
    <property type="component" value="Unassembled WGS sequence"/>
</dbReference>
<dbReference type="GO" id="GO:0000812">
    <property type="term" value="C:Swr1 complex"/>
    <property type="evidence" value="ECO:0007669"/>
    <property type="project" value="TreeGrafter"/>
</dbReference>
<dbReference type="Pfam" id="PF00176">
    <property type="entry name" value="SNF2-rel_dom"/>
    <property type="match status" value="1"/>
</dbReference>
<feature type="compositionally biased region" description="Polar residues" evidence="11">
    <location>
        <begin position="472"/>
        <end position="482"/>
    </location>
</feature>
<name>A0A8R1TY22_ONCVO</name>
<feature type="region of interest" description="Disordered" evidence="11">
    <location>
        <begin position="375"/>
        <end position="415"/>
    </location>
</feature>
<evidence type="ECO:0000256" key="9">
    <source>
        <dbReference type="ARBA" id="ARBA00023242"/>
    </source>
</evidence>
<dbReference type="CDD" id="cd18793">
    <property type="entry name" value="SF2_C_SNF"/>
    <property type="match status" value="1"/>
</dbReference>
<dbReference type="Pfam" id="PF00271">
    <property type="entry name" value="Helicase_C"/>
    <property type="match status" value="1"/>
</dbReference>
<dbReference type="AlphaFoldDB" id="A0A8R1TY22"/>
<dbReference type="InterPro" id="IPR014001">
    <property type="entry name" value="Helicase_ATP-bd"/>
</dbReference>
<evidence type="ECO:0000256" key="1">
    <source>
        <dbReference type="ARBA" id="ARBA00004123"/>
    </source>
</evidence>
<accession>A0A8R1TY22</accession>
<feature type="region of interest" description="Disordered" evidence="11">
    <location>
        <begin position="1"/>
        <end position="63"/>
    </location>
</feature>
<dbReference type="SMART" id="SM00490">
    <property type="entry name" value="HELICc"/>
    <property type="match status" value="1"/>
</dbReference>
<keyword evidence="8" id="KW-0238">DNA-binding</keyword>
<keyword evidence="5" id="KW-0347">Helicase</keyword>
<evidence type="ECO:0000259" key="14">
    <source>
        <dbReference type="PROSITE" id="PS51204"/>
    </source>
</evidence>
<dbReference type="InterPro" id="IPR038718">
    <property type="entry name" value="SNF2-like_sf"/>
</dbReference>
<protein>
    <submittedName>
        <fullName evidence="15">Uncharacterized protein</fullName>
    </submittedName>
</protein>
<dbReference type="GO" id="GO:0004386">
    <property type="term" value="F:helicase activity"/>
    <property type="evidence" value="ECO:0007669"/>
    <property type="project" value="UniProtKB-KW"/>
</dbReference>
<feature type="region of interest" description="Disordered" evidence="11">
    <location>
        <begin position="2536"/>
        <end position="2565"/>
    </location>
</feature>
<dbReference type="PANTHER" id="PTHR45685:SF1">
    <property type="entry name" value="HELICASE SRCAP"/>
    <property type="match status" value="1"/>
</dbReference>
<keyword evidence="10" id="KW-0175">Coiled coil</keyword>
<feature type="compositionally biased region" description="Polar residues" evidence="11">
    <location>
        <begin position="195"/>
        <end position="214"/>
    </location>
</feature>
<dbReference type="GO" id="GO:0003677">
    <property type="term" value="F:DNA binding"/>
    <property type="evidence" value="ECO:0007669"/>
    <property type="project" value="UniProtKB-KW"/>
</dbReference>
<evidence type="ECO:0000256" key="2">
    <source>
        <dbReference type="ARBA" id="ARBA00009220"/>
    </source>
</evidence>
<evidence type="ECO:0000313" key="16">
    <source>
        <dbReference type="Proteomes" id="UP000024404"/>
    </source>
</evidence>
<dbReference type="CDD" id="cd22249">
    <property type="entry name" value="UDM1_RNF168_RNF169-like"/>
    <property type="match status" value="1"/>
</dbReference>
<evidence type="ECO:0000256" key="11">
    <source>
        <dbReference type="SAM" id="MobiDB-lite"/>
    </source>
</evidence>
<keyword evidence="7" id="KW-0156">Chromatin regulator</keyword>
<dbReference type="PANTHER" id="PTHR45685">
    <property type="entry name" value="HELICASE SRCAP-RELATED"/>
    <property type="match status" value="1"/>
</dbReference>
<keyword evidence="9" id="KW-0539">Nucleus</keyword>
<dbReference type="SUPFAM" id="SSF52540">
    <property type="entry name" value="P-loop containing nucleoside triphosphate hydrolases"/>
    <property type="match status" value="2"/>
</dbReference>
<dbReference type="Gene3D" id="1.20.120.850">
    <property type="entry name" value="SWI2/SNF2 ATPases, N-terminal domain"/>
    <property type="match status" value="1"/>
</dbReference>
<dbReference type="InterPro" id="IPR000330">
    <property type="entry name" value="SNF2_N"/>
</dbReference>
<reference evidence="16" key="1">
    <citation type="submission" date="2013-10" db="EMBL/GenBank/DDBJ databases">
        <title>Genome sequencing of Onchocerca volvulus.</title>
        <authorList>
            <person name="Cotton J."/>
            <person name="Tsai J."/>
            <person name="Stanley E."/>
            <person name="Tracey A."/>
            <person name="Holroyd N."/>
            <person name="Lustigman S."/>
            <person name="Berriman M."/>
        </authorList>
    </citation>
    <scope>NUCLEOTIDE SEQUENCE</scope>
</reference>
<keyword evidence="16" id="KW-1185">Reference proteome</keyword>
<feature type="compositionally biased region" description="Low complexity" evidence="11">
    <location>
        <begin position="14"/>
        <end position="23"/>
    </location>
</feature>
<feature type="domain" description="HSA" evidence="14">
    <location>
        <begin position="245"/>
        <end position="318"/>
    </location>
</feature>
<dbReference type="GO" id="GO:0016887">
    <property type="term" value="F:ATP hydrolysis activity"/>
    <property type="evidence" value="ECO:0007669"/>
    <property type="project" value="TreeGrafter"/>
</dbReference>
<evidence type="ECO:0000256" key="5">
    <source>
        <dbReference type="ARBA" id="ARBA00022806"/>
    </source>
</evidence>
<dbReference type="PROSITE" id="PS51192">
    <property type="entry name" value="HELICASE_ATP_BIND_1"/>
    <property type="match status" value="1"/>
</dbReference>
<feature type="domain" description="Helicase ATP-binding" evidence="12">
    <location>
        <begin position="588"/>
        <end position="753"/>
    </location>
</feature>
<dbReference type="GO" id="GO:0006338">
    <property type="term" value="P:chromatin remodeling"/>
    <property type="evidence" value="ECO:0007669"/>
    <property type="project" value="TreeGrafter"/>
</dbReference>
<dbReference type="Pfam" id="PF07529">
    <property type="entry name" value="HSA"/>
    <property type="match status" value="1"/>
</dbReference>
<keyword evidence="3" id="KW-0547">Nucleotide-binding</keyword>
<feature type="coiled-coil region" evidence="10">
    <location>
        <begin position="2061"/>
        <end position="2088"/>
    </location>
</feature>
<dbReference type="EMBL" id="CMVM020000233">
    <property type="status" value="NOT_ANNOTATED_CDS"/>
    <property type="molecule type" value="Genomic_DNA"/>
</dbReference>
<evidence type="ECO:0000256" key="6">
    <source>
        <dbReference type="ARBA" id="ARBA00022840"/>
    </source>
</evidence>
<feature type="compositionally biased region" description="Polar residues" evidence="11">
    <location>
        <begin position="175"/>
        <end position="188"/>
    </location>
</feature>
<dbReference type="GO" id="GO:0042393">
    <property type="term" value="F:histone binding"/>
    <property type="evidence" value="ECO:0007669"/>
    <property type="project" value="TreeGrafter"/>
</dbReference>
<feature type="compositionally biased region" description="Polar residues" evidence="11">
    <location>
        <begin position="31"/>
        <end position="41"/>
    </location>
</feature>
<sequence length="2565" mass="285647">MSSAARSIRRSRRNINTATTSTTHSDDILSMDSSGGDTSPPTRRRRLNSDDPVEGCSKRERINTRRKTDAKIELGIRLMAQMRFIHNTRRTISSERTIVGNVSEDQIDAGIVGSELTFEDSASIGMSLDSLLGPEMKEADIITRKQHISPILGASETSLSPIEIKVEENSAASPCSSYLEQQPSSSTVAAHPASSIPSATAHSTPRSSSATGVESSVERVAKQEAQVLARIAELRRQGLWTASRLPMIEMPPRNKTHWDYLLEEMRWMAIDFRQERTFKRQAAKKFSSQIARMLRDREQEKERSEQRAIREAKRVCALIAKMVRDFWQNVDKVVDLRAQEIIESMKRKALDQQLEMMVGHADKLSEMVQEGLIGEKSSKASSPLSNDNIKDEDAASFSTDSDDISISDAEATDGNVDEEMQGLMAEGNLELDDFLDSLPFGYLESLSKSEPGDLFEPTQSTSADYKRLEGSEVSTEYTASEITQEEDSTRHSASITQSISSISEKETSDSVNTENASKDVMGAAINYDRLTSESSEERQKELANIAEEALKFQPKGFTLETTQVKTEVPYLVKGALREYQMVGLDWLVTLYDNGLNGILADEMGLGKTIQTIALLAHLACKEYVWGPHLIIVPTSVILNWEMEFKKWCPAFKLLTYFGNQKERAEKRKGWSKTNAFHVCITSYKIVTQDIRSFKHKTWQYFILDEAQNIKNFKSQRWQTLLNIRSRRRLLLTGTPLQNSLMELWSLMHFLMPAIFASHNDFKDWFSNPLNDMMEGNAEWNAPLIQRLHKVLRPFILRRLKSDVEKQLPEKTEHIIKCPLSKRQRCLYDDFMSRRSTRENLRSGSVMSVLNIVMQLRKCCNHPNLFEPRPILSPFVMQPLTIILPGMLLNICQGKDLEETNVLDLFKISPSCDSLFAYSEGHRLAISEQMLKDYLLSPLDVPMPKLKGFHFSRPPPQLHPQPQTREGSKVFMPVPLPAAGIPRGNELYVSVDDLGNARVYQLVVDSTGGHTVRECEPSSVAGSRFLVSGTNSQSTSVTRTSVGTPAESTLQASSKLLLTKQNTVEPTTTSASTAVPFLKPAFRSTTVLSQTHSSTDASAKNTGIVSNGCTSLPESHIAATFPISCAQQVKLLEPESASVGSVGTAVDIDRVQVEMMEVDEVEPTIAAEQADEKSSIYDFLLLPNTSKAMEQIKAERLQRCAEICSRRLLFPNVCRTSLVSDELLSVIKKELSRKKHRRYNLSATDSLGWLTQSLVDWTSDASQRFTVFVHGALADEPVLQINTIGCHAYMRKKWDDLNEKCHRVVLDSDELFYYIDMTQKLQFPELRLIEYDCGKLQVLNSLLRDLFLYKHRCLIFTQMARVLDILQAFLSFHGYQYFRLDGTTGIEQRQAMTERFNADPKIFCFILSTRSGGIGVNLTGADTVIFYDSDWNPTMDAQAQDRCHRIGQTRNVTIYRLVSERTIEENILRKAVQKRRLGEMAIDEAGFTPEFFKDDNVRDLFEGVANVDDVVAPVAITDNKEIEKAMATVEDIQDVYAAQRANAEVEADIAEFDENALIPSVENSQEKIESKYLELINQLKPIERYAVNFLEAEYKPEFEEEVKEAKAMIDSKKDEWMKAQEDVMEEDSGEQQSDDEISLTYLSGFDVPGSVDEVICLDIPGEEMLTWLPPSPPPSDSGDDIYYDSTGEYWFEQLPMAESRLPATIHELHRPRPLTPISSLLPEQFVPEIIVPPPIPYQLAPGVVPSNVAMPPIVALPPSPTGMCTVASGIVRDIVSSPTASLSSISHERGINLIPQTGVSSGAAYLDTSNLLRPATPSRLPGSVDDTIDSVRKSAQKAVSIQGTQRSQGGSGRPGLLDSRCGKTELRRPFTPPTRYREAIDYEGSEWSIAEDYEALMILTELQRLPNHLHSAKIGQYANWDMVSVLLATSSEIYRSPRQCSLHYQMVVQPREEGRMVTLDPITKKTRRVPLSTGEMIHMKRGRTKTDQQYLADILKLMSSQYDKKVKALKAASLKQTVLFRPIMADDDVEKWSPIQSHELKFAELGIRYDATTACSEVVDYRNERREKLREQERERSRLKEEEEQKREIMIMEQQRNHEQKLIRKESAVTAIPGIIHYQKVSYGAVMEHAQQQLAVTSTPVMSTPAVSTVKTYTTGGCVQGQLMSSMSGQNTTYAGDAPQVIVSQRAYVDHPQGAVSGAAPGAHQISTRRVAISVGPGTSTQHQIIMTGGTQMGSSGGQQPYAVVVNSQDTLSGQQLGSRFQYTTRQESVGERQTVYRTIPSAGAKKGLSAPTVQRQKMFQIATGYGASPEAQQQIYATTSHAGRTLIMSQGDSSQLGETSQIQMIRPQIQTAGISMRQDARSKINQRTPGRLYVTTAAGDRTYLMPQSQVRMMPSGQRITPKRTAGAIHAKTIGGQPQVAMMLPRGSPVQQIRTIPRNIGYQSSRVPSIGLVMSGRNENVAGSAITKQLSSLSGISRQTISSASSNTRQVTVAVQGVSNSTPTMLQDHPVSIPAQQTQYLPPITLSSQANIQQRYITTQPPGGNGGTSSGGNATSGIPPSHTDIS</sequence>
<feature type="region of interest" description="Disordered" evidence="11">
    <location>
        <begin position="1830"/>
        <end position="1869"/>
    </location>
</feature>
<evidence type="ECO:0000256" key="10">
    <source>
        <dbReference type="SAM" id="Coils"/>
    </source>
</evidence>
<keyword evidence="4" id="KW-0378">Hydrolase</keyword>
<dbReference type="FunFam" id="3.40.50.10810:FF:000005">
    <property type="entry name" value="Photoperiod-independent early flowering 1"/>
    <property type="match status" value="1"/>
</dbReference>
<feature type="region of interest" description="Disordered" evidence="11">
    <location>
        <begin position="175"/>
        <end position="217"/>
    </location>
</feature>
<dbReference type="FunFam" id="3.40.50.300:FF:001674">
    <property type="entry name" value="E1A-binding protein p400 isoform X7"/>
    <property type="match status" value="1"/>
</dbReference>
<comment type="subcellular location">
    <subcellularLocation>
        <location evidence="1">Nucleus</location>
    </subcellularLocation>
</comment>
<evidence type="ECO:0000256" key="8">
    <source>
        <dbReference type="ARBA" id="ARBA00023125"/>
    </source>
</evidence>
<dbReference type="SMART" id="SM00573">
    <property type="entry name" value="HSA"/>
    <property type="match status" value="1"/>
</dbReference>
<dbReference type="PROSITE" id="PS51204">
    <property type="entry name" value="HSA"/>
    <property type="match status" value="1"/>
</dbReference>
<evidence type="ECO:0000256" key="4">
    <source>
        <dbReference type="ARBA" id="ARBA00022801"/>
    </source>
</evidence>
<dbReference type="PROSITE" id="PS51194">
    <property type="entry name" value="HELICASE_CTER"/>
    <property type="match status" value="1"/>
</dbReference>
<dbReference type="GO" id="GO:0005524">
    <property type="term" value="F:ATP binding"/>
    <property type="evidence" value="ECO:0007669"/>
    <property type="project" value="UniProtKB-KW"/>
</dbReference>
<comment type="similarity">
    <text evidence="2">Belongs to the SNF2/RAD54 helicase family. SWR1 subfamily.</text>
</comment>
<evidence type="ECO:0000259" key="13">
    <source>
        <dbReference type="PROSITE" id="PS51194"/>
    </source>
</evidence>
<evidence type="ECO:0000313" key="15">
    <source>
        <dbReference type="EnsemblMetazoa" id="OVOC7803.1"/>
    </source>
</evidence>
<evidence type="ECO:0000256" key="3">
    <source>
        <dbReference type="ARBA" id="ARBA00022741"/>
    </source>
</evidence>
<dbReference type="InterPro" id="IPR049730">
    <property type="entry name" value="SNF2/RAD54-like_C"/>
</dbReference>
<dbReference type="SMART" id="SM00487">
    <property type="entry name" value="DEXDc"/>
    <property type="match status" value="1"/>
</dbReference>
<keyword evidence="6" id="KW-0067">ATP-binding</keyword>
<feature type="region of interest" description="Disordered" evidence="11">
    <location>
        <begin position="447"/>
        <end position="516"/>
    </location>
</feature>
<dbReference type="InterPro" id="IPR050520">
    <property type="entry name" value="INO80/SWR1_helicase"/>
</dbReference>
<dbReference type="InterPro" id="IPR014012">
    <property type="entry name" value="HSA_dom"/>
</dbReference>
<evidence type="ECO:0000256" key="7">
    <source>
        <dbReference type="ARBA" id="ARBA00022853"/>
    </source>
</evidence>